<dbReference type="InterPro" id="IPR015655">
    <property type="entry name" value="PP2C"/>
</dbReference>
<keyword evidence="3" id="KW-0670">Pyruvate</keyword>
<evidence type="ECO:0000256" key="1">
    <source>
        <dbReference type="SAM" id="Phobius"/>
    </source>
</evidence>
<dbReference type="PROSITE" id="PS51746">
    <property type="entry name" value="PPM_2"/>
    <property type="match status" value="1"/>
</dbReference>
<protein>
    <submittedName>
        <fullName evidence="3">[Pyruvate dehydrogenase [acetyl-transferring]]-phosphatase 1, mitochondrial</fullName>
    </submittedName>
</protein>
<dbReference type="PANTHER" id="PTHR13832:SF792">
    <property type="entry name" value="GM14286P"/>
    <property type="match status" value="1"/>
</dbReference>
<sequence>MPSALPPHISALARATVRRLQLTPQASARLFSTTQLARAQGSSTSSSSKVKNNKRAMREINIALASGILFFASYFSLQSHYLSDSGDGTRLRAFSTTQSKQQQQKAAQNIFLLSDEQITKQLRNLEESYYVNRGKGVVRYDISQLPSNSPIEDDRSEAVVTVPTKDGNTDFYFWGIYDGHSGYYTSLKLRDELISHVVHALGAEYKQDPEDPSSGARLIPTPEVIDEAIKRGFLHLDHEIVQEGLTQLFEDPNNKERALRALPAASGACGLLTFYDSSSQLLRVAVTGDSRAVLGSLNADGQWTAKSLSVDQTGDNPEEVERIKAEHPGEATCVRNGRVLGSLQPTRAFGDFRYKLKEINGKAIDSLPEHLKVYFRSPPKNSLTPPYVTAEPVVTTTKIDPSKRDFVVIGSDGLYELLSNEEIVGLVVKWMEKNSVTKTKTPTSTEEKRWSGLFSGSDDKKLPRVLDVSDEKYRDFQRPAFRNKKVSEQHEYLLEDTNVSTHLIRNALSLGGSKEYVSTLVSIPSPTSRKYRDDLTVTVVFFGDGTPDDAGKLEVNIPATKNGLAEEAKL</sequence>
<evidence type="ECO:0000313" key="4">
    <source>
        <dbReference type="Proteomes" id="UP000189513"/>
    </source>
</evidence>
<reference evidence="4" key="1">
    <citation type="journal article" date="2017" name="Genome Announc.">
        <title>Genome sequences of Cyberlindnera fabianii 65, Pichia kudriavzevii 129, and Saccharomyces cerevisiae 131 isolated from fermented masau fruits in Zimbabwe.</title>
        <authorList>
            <person name="van Rijswijck I.M.H."/>
            <person name="Derks M.F.L."/>
            <person name="Abee T."/>
            <person name="de Ridder D."/>
            <person name="Smid E.J."/>
        </authorList>
    </citation>
    <scope>NUCLEOTIDE SEQUENCE [LARGE SCALE GENOMIC DNA]</scope>
    <source>
        <strain evidence="4">65</strain>
    </source>
</reference>
<dbReference type="Pfam" id="PF00481">
    <property type="entry name" value="PP2C"/>
    <property type="match status" value="1"/>
</dbReference>
<keyword evidence="1" id="KW-0472">Membrane</keyword>
<keyword evidence="1" id="KW-1133">Transmembrane helix</keyword>
<keyword evidence="4" id="KW-1185">Reference proteome</keyword>
<evidence type="ECO:0000259" key="2">
    <source>
        <dbReference type="PROSITE" id="PS51746"/>
    </source>
</evidence>
<dbReference type="SUPFAM" id="SSF81606">
    <property type="entry name" value="PP2C-like"/>
    <property type="match status" value="1"/>
</dbReference>
<comment type="caution">
    <text evidence="3">The sequence shown here is derived from an EMBL/GenBank/DDBJ whole genome shotgun (WGS) entry which is preliminary data.</text>
</comment>
<dbReference type="SMART" id="SM00332">
    <property type="entry name" value="PP2Cc"/>
    <property type="match status" value="1"/>
</dbReference>
<dbReference type="GO" id="GO:0004741">
    <property type="term" value="F:[pyruvate dehydrogenase (acetyl-transferring)]-phosphatase activity"/>
    <property type="evidence" value="ECO:0007669"/>
    <property type="project" value="TreeGrafter"/>
</dbReference>
<dbReference type="PANTHER" id="PTHR13832">
    <property type="entry name" value="PROTEIN PHOSPHATASE 2C"/>
    <property type="match status" value="1"/>
</dbReference>
<dbReference type="InterPro" id="IPR036457">
    <property type="entry name" value="PPM-type-like_dom_sf"/>
</dbReference>
<gene>
    <name evidence="3" type="ORF">BON22_1571</name>
</gene>
<dbReference type="VEuPathDB" id="FungiDB:BON22_1571"/>
<dbReference type="EMBL" id="MPUK01000002">
    <property type="protein sequence ID" value="ONH68625.1"/>
    <property type="molecule type" value="Genomic_DNA"/>
</dbReference>
<feature type="domain" description="PPM-type phosphatase" evidence="2">
    <location>
        <begin position="139"/>
        <end position="542"/>
    </location>
</feature>
<accession>A0A1V2LAI1</accession>
<dbReference type="STRING" id="36022.A0A1V2LAI1"/>
<dbReference type="AlphaFoldDB" id="A0A1V2LAI1"/>
<dbReference type="Gene3D" id="3.60.40.10">
    <property type="entry name" value="PPM-type phosphatase domain"/>
    <property type="match status" value="1"/>
</dbReference>
<name>A0A1V2LAI1_CYBFA</name>
<dbReference type="CDD" id="cd00143">
    <property type="entry name" value="PP2Cc"/>
    <property type="match status" value="1"/>
</dbReference>
<proteinExistence type="predicted"/>
<dbReference type="GO" id="GO:0005739">
    <property type="term" value="C:mitochondrion"/>
    <property type="evidence" value="ECO:0007669"/>
    <property type="project" value="TreeGrafter"/>
</dbReference>
<organism evidence="3 4">
    <name type="scientific">Cyberlindnera fabianii</name>
    <name type="common">Yeast</name>
    <name type="synonym">Hansenula fabianii</name>
    <dbReference type="NCBI Taxonomy" id="36022"/>
    <lineage>
        <taxon>Eukaryota</taxon>
        <taxon>Fungi</taxon>
        <taxon>Dikarya</taxon>
        <taxon>Ascomycota</taxon>
        <taxon>Saccharomycotina</taxon>
        <taxon>Saccharomycetes</taxon>
        <taxon>Phaffomycetales</taxon>
        <taxon>Phaffomycetaceae</taxon>
        <taxon>Cyberlindnera</taxon>
    </lineage>
</organism>
<dbReference type="Proteomes" id="UP000189513">
    <property type="component" value="Unassembled WGS sequence"/>
</dbReference>
<dbReference type="OMA" id="DHNAWNP"/>
<evidence type="ECO:0000313" key="3">
    <source>
        <dbReference type="EMBL" id="ONH68625.1"/>
    </source>
</evidence>
<dbReference type="InterPro" id="IPR001932">
    <property type="entry name" value="PPM-type_phosphatase-like_dom"/>
</dbReference>
<feature type="transmembrane region" description="Helical" evidence="1">
    <location>
        <begin position="60"/>
        <end position="77"/>
    </location>
</feature>
<keyword evidence="1" id="KW-0812">Transmembrane</keyword>